<protein>
    <submittedName>
        <fullName evidence="1">Conjugative transposon protein TraN</fullName>
    </submittedName>
</protein>
<evidence type="ECO:0000313" key="1">
    <source>
        <dbReference type="EMBL" id="MDI3321357.1"/>
    </source>
</evidence>
<dbReference type="InterPro" id="IPR022298">
    <property type="entry name" value="Conjug_transposon_TraN"/>
</dbReference>
<accession>A0ABT6RFL7</accession>
<dbReference type="Pfam" id="PF13595">
    <property type="entry name" value="DUF4138"/>
    <property type="match status" value="1"/>
</dbReference>
<dbReference type="Proteomes" id="UP001226434">
    <property type="component" value="Unassembled WGS sequence"/>
</dbReference>
<comment type="caution">
    <text evidence="1">The sequence shown here is derived from an EMBL/GenBank/DDBJ whole genome shotgun (WGS) entry which is preliminary data.</text>
</comment>
<proteinExistence type="predicted"/>
<dbReference type="NCBIfam" id="TIGR03780">
    <property type="entry name" value="Bac_Flav_CT_N"/>
    <property type="match status" value="1"/>
</dbReference>
<evidence type="ECO:0000313" key="2">
    <source>
        <dbReference type="Proteomes" id="UP001226434"/>
    </source>
</evidence>
<keyword evidence="2" id="KW-1185">Reference proteome</keyword>
<name>A0ABT6RFL7_9BACT</name>
<sequence length="280" mass="31734">MKKCERIVMLAMSVLFFVKAHGQSKDASIELRGIKQYALEIGYCKTSNIIFPAKVVSVDRGSQTIIIQRAKGAENILQLKAAKKQFPETNLTIVTADGKFYSFLVNYSDAPQMLNVSIGQEQEKDEQPILLNGGRDIFLLEKEKSEIAKQHSFLRRKHTNQKVSINLRGIYLGEQSMWFSFGLKNKSFIDYKPADFRFFIKDKHRSKRMAVQEHEVVPVCSSELSALKGLEDTSIVVAFIPFTIPSTKRLVISVSEEGGARELVLRIKHNVLVKARPITR</sequence>
<dbReference type="RefSeq" id="WP_282335467.1">
    <property type="nucleotide sequence ID" value="NZ_JASBRG010000007.1"/>
</dbReference>
<gene>
    <name evidence="1" type="primary">traN</name>
    <name evidence="1" type="ORF">QJ048_16300</name>
</gene>
<reference evidence="1 2" key="1">
    <citation type="submission" date="2023-05" db="EMBL/GenBank/DDBJ databases">
        <title>Genome sequence of Pinibacter sp. MAH-24.</title>
        <authorList>
            <person name="Huq M.A."/>
        </authorList>
    </citation>
    <scope>NUCLEOTIDE SEQUENCE [LARGE SCALE GENOMIC DNA]</scope>
    <source>
        <strain evidence="1 2">MAH-24</strain>
    </source>
</reference>
<dbReference type="EMBL" id="JASBRG010000007">
    <property type="protein sequence ID" value="MDI3321357.1"/>
    <property type="molecule type" value="Genomic_DNA"/>
</dbReference>
<organism evidence="1 2">
    <name type="scientific">Pinibacter soli</name>
    <dbReference type="NCBI Taxonomy" id="3044211"/>
    <lineage>
        <taxon>Bacteria</taxon>
        <taxon>Pseudomonadati</taxon>
        <taxon>Bacteroidota</taxon>
        <taxon>Chitinophagia</taxon>
        <taxon>Chitinophagales</taxon>
        <taxon>Chitinophagaceae</taxon>
        <taxon>Pinibacter</taxon>
    </lineage>
</organism>